<sequence>MVEVLFAEFGDFCRSLDCGGQSHACSLVINLPLVMVGVFGTGSMTIAPLRMAVMSAMDWEITKLLAYCPCRCAGLTDNGDAQFYRALQRNGVWDEMKRNNSVSNYADGGTVGPPIVSQTFLQGRSVWQLCGGNDLHLQ</sequence>
<gene>
    <name evidence="1" type="ordered locus">Cyan7425_3129</name>
</gene>
<dbReference type="HOGENOM" id="CLU_1851830_0_0_3"/>
<organism evidence="1">
    <name type="scientific">Cyanothece sp. (strain PCC 7425 / ATCC 29141)</name>
    <dbReference type="NCBI Taxonomy" id="395961"/>
    <lineage>
        <taxon>Bacteria</taxon>
        <taxon>Bacillati</taxon>
        <taxon>Cyanobacteriota</taxon>
        <taxon>Cyanophyceae</taxon>
        <taxon>Gomontiellales</taxon>
        <taxon>Cyanothecaceae</taxon>
        <taxon>Cyanothece</taxon>
    </lineage>
</organism>
<dbReference type="STRING" id="395961.Cyan7425_3129"/>
<accession>B8HMY8</accession>
<protein>
    <submittedName>
        <fullName evidence="1">Uncharacterized protein</fullName>
    </submittedName>
</protein>
<proteinExistence type="predicted"/>
<name>B8HMY8_CYAP4</name>
<dbReference type="KEGG" id="cyn:Cyan7425_3129"/>
<dbReference type="EMBL" id="CP001344">
    <property type="protein sequence ID" value="ACL45457.1"/>
    <property type="molecule type" value="Genomic_DNA"/>
</dbReference>
<dbReference type="AlphaFoldDB" id="B8HMY8"/>
<reference evidence="1" key="1">
    <citation type="submission" date="2009-01" db="EMBL/GenBank/DDBJ databases">
        <title>Complete sequence of chromosome Cyanothece sp. PCC 7425.</title>
        <authorList>
            <consortium name="US DOE Joint Genome Institute"/>
            <person name="Lucas S."/>
            <person name="Copeland A."/>
            <person name="Lapidus A."/>
            <person name="Glavina del Rio T."/>
            <person name="Dalin E."/>
            <person name="Tice H."/>
            <person name="Bruce D."/>
            <person name="Goodwin L."/>
            <person name="Pitluck S."/>
            <person name="Sims D."/>
            <person name="Meineke L."/>
            <person name="Brettin T."/>
            <person name="Detter J.C."/>
            <person name="Han C."/>
            <person name="Larimer F."/>
            <person name="Land M."/>
            <person name="Hauser L."/>
            <person name="Kyrpides N."/>
            <person name="Ovchinnikova G."/>
            <person name="Liberton M."/>
            <person name="Stoeckel J."/>
            <person name="Banerjee A."/>
            <person name="Singh A."/>
            <person name="Page L."/>
            <person name="Sato H."/>
            <person name="Zhao L."/>
            <person name="Sherman L."/>
            <person name="Pakrasi H."/>
            <person name="Richardson P."/>
        </authorList>
    </citation>
    <scope>NUCLEOTIDE SEQUENCE</scope>
    <source>
        <strain evidence="1">PCC 7425</strain>
    </source>
</reference>
<evidence type="ECO:0000313" key="1">
    <source>
        <dbReference type="EMBL" id="ACL45457.1"/>
    </source>
</evidence>